<protein>
    <recommendedName>
        <fullName evidence="3">TIGR02677 family protein</fullName>
    </recommendedName>
</protein>
<gene>
    <name evidence="1" type="ORF">Pmgp_00800</name>
</gene>
<dbReference type="Proteomes" id="UP000297597">
    <property type="component" value="Unassembled WGS sequence"/>
</dbReference>
<keyword evidence="2" id="KW-1185">Reference proteome</keyword>
<organism evidence="1 2">
    <name type="scientific">Pelotomaculum propionicicum</name>
    <dbReference type="NCBI Taxonomy" id="258475"/>
    <lineage>
        <taxon>Bacteria</taxon>
        <taxon>Bacillati</taxon>
        <taxon>Bacillota</taxon>
        <taxon>Clostridia</taxon>
        <taxon>Eubacteriales</taxon>
        <taxon>Desulfotomaculaceae</taxon>
        <taxon>Pelotomaculum</taxon>
    </lineage>
</organism>
<dbReference type="RefSeq" id="WP_134212672.1">
    <property type="nucleotide sequence ID" value="NZ_QFFZ01000005.1"/>
</dbReference>
<dbReference type="Pfam" id="PF18982">
    <property type="entry name" value="JetA"/>
    <property type="match status" value="1"/>
</dbReference>
<dbReference type="AlphaFoldDB" id="A0A4Y7RUZ7"/>
<evidence type="ECO:0000313" key="1">
    <source>
        <dbReference type="EMBL" id="TEB12824.1"/>
    </source>
</evidence>
<dbReference type="OrthoDB" id="9807828at2"/>
<sequence>MNLFSVVPDRFFSVLASPLKEHYAGILFRIYDQYLLTSLGMERDVVVDVIVDYIEEYWEENGQFAGALEDEIWEESLDNLSGSRERAAFVLRRLEACGWLTTETYSNYRQYVNINDYAIKILDTLDKIRKNRQAEYQGFVYATYTLLYSEEVNRQANLALEKAYEQTELLLNGLKTLNHNIKRYIERVLAEKQPKDILRIHFEDYKQEIIDRSYHRLKTSDNVSRYRPKIIKRISEWYNDPAWVAATAGLDVKRGRYPDRSTAEMETYSRLDYIRQAYTEMDELLEEIDRRNSQYANASFLQLKYILNSSKDVEGQLMESLKYLAGLLREEGYRRDQGLPGDFGRLFSLFSQSYVDYYSLYNAREAARSHTPAAFRELAGPGGEERRKALRKYREKMARRMTRERINAFVLEKLGGKDSIRAREMGVEELEDFLKLIYAAAYGNSRLVNYRVDFNTGTRVSSGNGRFEFKDALFLRRRPRP</sequence>
<dbReference type="InterPro" id="IPR043773">
    <property type="entry name" value="JetA"/>
</dbReference>
<proteinExistence type="predicted"/>
<reference evidence="1 2" key="1">
    <citation type="journal article" date="2018" name="Environ. Microbiol.">
        <title>Novel energy conservation strategies and behaviour of Pelotomaculum schinkii driving syntrophic propionate catabolism.</title>
        <authorList>
            <person name="Hidalgo-Ahumada C.A.P."/>
            <person name="Nobu M.K."/>
            <person name="Narihiro T."/>
            <person name="Tamaki H."/>
            <person name="Liu W.T."/>
            <person name="Kamagata Y."/>
            <person name="Stams A.J.M."/>
            <person name="Imachi H."/>
            <person name="Sousa D.Z."/>
        </authorList>
    </citation>
    <scope>NUCLEOTIDE SEQUENCE [LARGE SCALE GENOMIC DNA]</scope>
    <source>
        <strain evidence="1 2">MGP</strain>
    </source>
</reference>
<accession>A0A4Y7RUZ7</accession>
<dbReference type="EMBL" id="QFFZ01000005">
    <property type="protein sequence ID" value="TEB12824.1"/>
    <property type="molecule type" value="Genomic_DNA"/>
</dbReference>
<name>A0A4Y7RUZ7_9FIRM</name>
<evidence type="ECO:0008006" key="3">
    <source>
        <dbReference type="Google" id="ProtNLM"/>
    </source>
</evidence>
<comment type="caution">
    <text evidence="1">The sequence shown here is derived from an EMBL/GenBank/DDBJ whole genome shotgun (WGS) entry which is preliminary data.</text>
</comment>
<evidence type="ECO:0000313" key="2">
    <source>
        <dbReference type="Proteomes" id="UP000297597"/>
    </source>
</evidence>